<evidence type="ECO:0000313" key="1">
    <source>
        <dbReference type="EMBL" id="MCZ0861410.1"/>
    </source>
</evidence>
<evidence type="ECO:0000313" key="2">
    <source>
        <dbReference type="Proteomes" id="UP001141422"/>
    </source>
</evidence>
<dbReference type="Proteomes" id="UP001141422">
    <property type="component" value="Unassembled WGS sequence"/>
</dbReference>
<name>A0ABT4II33_9EURY</name>
<comment type="caution">
    <text evidence="1">The sequence shown here is derived from an EMBL/GenBank/DDBJ whole genome shotgun (WGS) entry which is preliminary data.</text>
</comment>
<organism evidence="1 2">
    <name type="scientific">Methanocorpusculum petauri</name>
    <dbReference type="NCBI Taxonomy" id="3002863"/>
    <lineage>
        <taxon>Archaea</taxon>
        <taxon>Methanobacteriati</taxon>
        <taxon>Methanobacteriota</taxon>
        <taxon>Stenosarchaea group</taxon>
        <taxon>Methanomicrobia</taxon>
        <taxon>Methanomicrobiales</taxon>
        <taxon>Methanocorpusculaceae</taxon>
        <taxon>Methanocorpusculum</taxon>
    </lineage>
</organism>
<keyword evidence="2" id="KW-1185">Reference proteome</keyword>
<protein>
    <submittedName>
        <fullName evidence="1">Uncharacterized protein</fullName>
    </submittedName>
</protein>
<accession>A0ABT4II33</accession>
<dbReference type="EMBL" id="JAPTGB010000023">
    <property type="protein sequence ID" value="MCZ0861410.1"/>
    <property type="molecule type" value="Genomic_DNA"/>
</dbReference>
<proteinExistence type="predicted"/>
<reference evidence="1" key="1">
    <citation type="submission" date="2022-12" db="EMBL/GenBank/DDBJ databases">
        <title>Isolation and characterisation of novel Methanocorpusculum spp. from native Australian herbivores indicates the genus is ancestrally host-associated.</title>
        <authorList>
            <person name="Volmer J.G."/>
            <person name="Soo R.M."/>
            <person name="Evans P.N."/>
            <person name="Hoedt E.C."/>
            <person name="Astorga Alsina A.L."/>
            <person name="Woodcroft B.J."/>
            <person name="Tyson G.W."/>
            <person name="Hugenholtz P."/>
            <person name="Morrison M."/>
        </authorList>
    </citation>
    <scope>NUCLEOTIDE SEQUENCE</scope>
    <source>
        <strain evidence="1">MG</strain>
    </source>
</reference>
<gene>
    <name evidence="1" type="ORF">O0S10_09295</name>
</gene>
<sequence>MKEEKEKGILKKLKKAVTGEKCCCCNIKIVPEKSDESKENSE</sequence>
<dbReference type="RefSeq" id="WP_268925599.1">
    <property type="nucleotide sequence ID" value="NZ_JAPTGB010000023.1"/>
</dbReference>